<accession>A0A011UZW3</accession>
<evidence type="ECO:0000313" key="2">
    <source>
        <dbReference type="EMBL" id="EXM38732.1"/>
    </source>
</evidence>
<evidence type="ECO:0000313" key="3">
    <source>
        <dbReference type="EMBL" id="EXM39119.1"/>
    </source>
</evidence>
<evidence type="ECO:0000259" key="1">
    <source>
        <dbReference type="Pfam" id="PF24722"/>
    </source>
</evidence>
<sequence length="123" mass="14459">MIRYTDLNEKFITDRFPELAELVSIETEGFDEFLPHVVFANVFNGLAVSFLKLESYRQSDTLKRIFDMYEELASQGDEETKNLVQVTLLEYLWDESITYERAKELMGESTQELWAQIDYLKAP</sequence>
<protein>
    <recommendedName>
        <fullName evidence="1">DUF7674 domain-containing protein</fullName>
    </recommendedName>
</protein>
<name>A0A011UZW3_RUMAL</name>
<dbReference type="Proteomes" id="UP000021369">
    <property type="component" value="Unassembled WGS sequence"/>
</dbReference>
<dbReference type="EMBL" id="JEOB01000003">
    <property type="protein sequence ID" value="EXM39119.1"/>
    <property type="molecule type" value="Genomic_DNA"/>
</dbReference>
<keyword evidence="4" id="KW-1185">Reference proteome</keyword>
<comment type="caution">
    <text evidence="2">The sequence shown here is derived from an EMBL/GenBank/DDBJ whole genome shotgun (WGS) entry which is preliminary data.</text>
</comment>
<reference evidence="2 4" key="1">
    <citation type="submission" date="2013-06" db="EMBL/GenBank/DDBJ databases">
        <title>Rumen cellulosomics: divergent fiber-degrading strategies revealed by comparative genome-wide analysis of six Ruminococcal strains.</title>
        <authorList>
            <person name="Dassa B."/>
            <person name="Borovok I."/>
            <person name="Lamed R."/>
            <person name="Flint H."/>
            <person name="Yeoman C.J."/>
            <person name="White B."/>
            <person name="Bayer E.A."/>
        </authorList>
    </citation>
    <scope>NUCLEOTIDE SEQUENCE [LARGE SCALE GENOMIC DNA]</scope>
    <source>
        <strain evidence="2 4">SY3</strain>
    </source>
</reference>
<dbReference type="Pfam" id="PF24722">
    <property type="entry name" value="DUF7674"/>
    <property type="match status" value="1"/>
</dbReference>
<proteinExistence type="predicted"/>
<feature type="domain" description="DUF7674" evidence="1">
    <location>
        <begin position="12"/>
        <end position="117"/>
    </location>
</feature>
<dbReference type="AlphaFoldDB" id="A0A011UZW3"/>
<organism evidence="2 4">
    <name type="scientific">Ruminococcus albus SY3</name>
    <dbReference type="NCBI Taxonomy" id="1341156"/>
    <lineage>
        <taxon>Bacteria</taxon>
        <taxon>Bacillati</taxon>
        <taxon>Bacillota</taxon>
        <taxon>Clostridia</taxon>
        <taxon>Eubacteriales</taxon>
        <taxon>Oscillospiraceae</taxon>
        <taxon>Ruminococcus</taxon>
    </lineage>
</organism>
<evidence type="ECO:0000313" key="4">
    <source>
        <dbReference type="Proteomes" id="UP000021369"/>
    </source>
</evidence>
<dbReference type="InterPro" id="IPR056091">
    <property type="entry name" value="DUF7674"/>
</dbReference>
<dbReference type="PATRIC" id="fig|1341156.4.peg.2030"/>
<gene>
    <name evidence="3" type="ORF">RASY3_10440</name>
    <name evidence="2" type="ORF">RASY3_19130</name>
</gene>
<dbReference type="EMBL" id="JEOB01000004">
    <property type="protein sequence ID" value="EXM38732.1"/>
    <property type="molecule type" value="Genomic_DNA"/>
</dbReference>